<dbReference type="PANTHER" id="PTHR39160">
    <property type="entry name" value="CELL WALL-BINDING PROTEIN YOCH"/>
    <property type="match status" value="1"/>
</dbReference>
<protein>
    <submittedName>
        <fullName evidence="3">Cell wall-binding protein</fullName>
    </submittedName>
</protein>
<dbReference type="InterPro" id="IPR010611">
    <property type="entry name" value="3D_dom"/>
</dbReference>
<dbReference type="PANTHER" id="PTHR39160:SF4">
    <property type="entry name" value="RESUSCITATION-PROMOTING FACTOR RPFB"/>
    <property type="match status" value="1"/>
</dbReference>
<organism evidence="3">
    <name type="scientific">uncultured Armatimonadetes bacterium</name>
    <dbReference type="NCBI Taxonomy" id="157466"/>
    <lineage>
        <taxon>Bacteria</taxon>
        <taxon>Bacillati</taxon>
        <taxon>Armatimonadota</taxon>
        <taxon>environmental samples</taxon>
    </lineage>
</organism>
<dbReference type="SMART" id="SM01208">
    <property type="entry name" value="G5"/>
    <property type="match status" value="1"/>
</dbReference>
<dbReference type="Pfam" id="PF07501">
    <property type="entry name" value="G5"/>
    <property type="match status" value="1"/>
</dbReference>
<evidence type="ECO:0000256" key="1">
    <source>
        <dbReference type="ARBA" id="ARBA00022729"/>
    </source>
</evidence>
<gene>
    <name evidence="3" type="ORF">AVDCRST_MAG63-4285</name>
</gene>
<dbReference type="Pfam" id="PF06725">
    <property type="entry name" value="3D"/>
    <property type="match status" value="1"/>
</dbReference>
<dbReference type="Gene3D" id="2.20.230.10">
    <property type="entry name" value="Resuscitation-promoting factor rpfb"/>
    <property type="match status" value="1"/>
</dbReference>
<dbReference type="PROSITE" id="PS51109">
    <property type="entry name" value="G5"/>
    <property type="match status" value="1"/>
</dbReference>
<keyword evidence="1" id="KW-0732">Signal</keyword>
<accession>A0A6J4JX18</accession>
<dbReference type="InterPro" id="IPR036908">
    <property type="entry name" value="RlpA-like_sf"/>
</dbReference>
<dbReference type="CDD" id="cd22786">
    <property type="entry name" value="DPBB_YuiC-like"/>
    <property type="match status" value="1"/>
</dbReference>
<dbReference type="AlphaFoldDB" id="A0A6J4JX18"/>
<reference evidence="3" key="1">
    <citation type="submission" date="2020-02" db="EMBL/GenBank/DDBJ databases">
        <authorList>
            <person name="Meier V. D."/>
        </authorList>
    </citation>
    <scope>NUCLEOTIDE SEQUENCE</scope>
    <source>
        <strain evidence="3">AVDCRST_MAG63</strain>
    </source>
</reference>
<dbReference type="EMBL" id="CADCTO010000586">
    <property type="protein sequence ID" value="CAA9289618.1"/>
    <property type="molecule type" value="Genomic_DNA"/>
</dbReference>
<proteinExistence type="predicted"/>
<sequence>MPILSPRVYRRRAPQTRVLCGLFLAALLVIVLGRGVTAQQEALPGTPAPVPAKISMVVAGESREVQTLAPTVGEMLAQEKAYPGKEDRCSVPLSAVPAEGMKIVITRIETRRTVERIAIPFKTRQRYTTSLRSGVRQVAQAGAKGEIVKTFLEVYKDGKRTQRKKVAHQSTKPRMQIVHIGVRGMLSSRGYFSGRRLITMESTGYGPAGNGRWGARTASGLRPGYGVVAVDPRFIPLGTRLYVDGYGYAVAGDTGGAIKGARIDLGFDSNRAAMRHGRRKVKVLILN</sequence>
<dbReference type="GO" id="GO:0009254">
    <property type="term" value="P:peptidoglycan turnover"/>
    <property type="evidence" value="ECO:0007669"/>
    <property type="project" value="InterPro"/>
</dbReference>
<dbReference type="SUPFAM" id="SSF50685">
    <property type="entry name" value="Barwin-like endoglucanases"/>
    <property type="match status" value="1"/>
</dbReference>
<dbReference type="InterPro" id="IPR051933">
    <property type="entry name" value="Resuscitation_pf_RpfB"/>
</dbReference>
<dbReference type="Pfam" id="PF03990">
    <property type="entry name" value="DUF348"/>
    <property type="match status" value="1"/>
</dbReference>
<dbReference type="GO" id="GO:0019867">
    <property type="term" value="C:outer membrane"/>
    <property type="evidence" value="ECO:0007669"/>
    <property type="project" value="InterPro"/>
</dbReference>
<evidence type="ECO:0000259" key="2">
    <source>
        <dbReference type="PROSITE" id="PS51109"/>
    </source>
</evidence>
<dbReference type="Gene3D" id="2.40.40.10">
    <property type="entry name" value="RlpA-like domain"/>
    <property type="match status" value="1"/>
</dbReference>
<dbReference type="InterPro" id="IPR011098">
    <property type="entry name" value="G5_dom"/>
</dbReference>
<evidence type="ECO:0000313" key="3">
    <source>
        <dbReference type="EMBL" id="CAA9289618.1"/>
    </source>
</evidence>
<name>A0A6J4JX18_9BACT</name>
<dbReference type="InterPro" id="IPR007137">
    <property type="entry name" value="DUF348"/>
</dbReference>
<feature type="domain" description="G5" evidence="2">
    <location>
        <begin position="105"/>
        <end position="184"/>
    </location>
</feature>
<dbReference type="GO" id="GO:0004553">
    <property type="term" value="F:hydrolase activity, hydrolyzing O-glycosyl compounds"/>
    <property type="evidence" value="ECO:0007669"/>
    <property type="project" value="InterPro"/>
</dbReference>